<evidence type="ECO:0000313" key="2">
    <source>
        <dbReference type="EMBL" id="GAA2367249.1"/>
    </source>
</evidence>
<keyword evidence="1" id="KW-0812">Transmembrane</keyword>
<organism evidence="2 3">
    <name type="scientific">Dactylosporangium salmoneum</name>
    <dbReference type="NCBI Taxonomy" id="53361"/>
    <lineage>
        <taxon>Bacteria</taxon>
        <taxon>Bacillati</taxon>
        <taxon>Actinomycetota</taxon>
        <taxon>Actinomycetes</taxon>
        <taxon>Micromonosporales</taxon>
        <taxon>Micromonosporaceae</taxon>
        <taxon>Dactylosporangium</taxon>
    </lineage>
</organism>
<feature type="transmembrane region" description="Helical" evidence="1">
    <location>
        <begin position="107"/>
        <end position="130"/>
    </location>
</feature>
<sequence>MKERWLPVGLVAGGLFLVNLIARLVVRFGAGDDDAKQITIGLWALCAVGAVMIPVAFWYGRRYPMIRVVGELGAAVVVACVLAVLIGPFVSGVGPFSNGVGLVFRQFFYFVGLSAIGTVIGLLLLMTFGLDYRSQSWKRYVDRVGTKPRKVIRRG</sequence>
<protein>
    <submittedName>
        <fullName evidence="2">Uncharacterized protein</fullName>
    </submittedName>
</protein>
<feature type="transmembrane region" description="Helical" evidence="1">
    <location>
        <begin position="38"/>
        <end position="60"/>
    </location>
</feature>
<reference evidence="3" key="1">
    <citation type="journal article" date="2019" name="Int. J. Syst. Evol. Microbiol.">
        <title>The Global Catalogue of Microorganisms (GCM) 10K type strain sequencing project: providing services to taxonomists for standard genome sequencing and annotation.</title>
        <authorList>
            <consortium name="The Broad Institute Genomics Platform"/>
            <consortium name="The Broad Institute Genome Sequencing Center for Infectious Disease"/>
            <person name="Wu L."/>
            <person name="Ma J."/>
        </authorList>
    </citation>
    <scope>NUCLEOTIDE SEQUENCE [LARGE SCALE GENOMIC DNA]</scope>
    <source>
        <strain evidence="3">JCM 3272</strain>
    </source>
</reference>
<accession>A0ABP5U561</accession>
<name>A0ABP5U561_9ACTN</name>
<keyword evidence="1" id="KW-1133">Transmembrane helix</keyword>
<feature type="transmembrane region" description="Helical" evidence="1">
    <location>
        <begin position="5"/>
        <end position="26"/>
    </location>
</feature>
<evidence type="ECO:0000313" key="3">
    <source>
        <dbReference type="Proteomes" id="UP001501444"/>
    </source>
</evidence>
<comment type="caution">
    <text evidence="2">The sequence shown here is derived from an EMBL/GenBank/DDBJ whole genome shotgun (WGS) entry which is preliminary data.</text>
</comment>
<dbReference type="RefSeq" id="WP_344616531.1">
    <property type="nucleotide sequence ID" value="NZ_BAAARV010000066.1"/>
</dbReference>
<dbReference type="EMBL" id="BAAARV010000066">
    <property type="protein sequence ID" value="GAA2367249.1"/>
    <property type="molecule type" value="Genomic_DNA"/>
</dbReference>
<keyword evidence="1" id="KW-0472">Membrane</keyword>
<gene>
    <name evidence="2" type="ORF">GCM10010170_066490</name>
</gene>
<keyword evidence="3" id="KW-1185">Reference proteome</keyword>
<dbReference type="Proteomes" id="UP001501444">
    <property type="component" value="Unassembled WGS sequence"/>
</dbReference>
<feature type="transmembrane region" description="Helical" evidence="1">
    <location>
        <begin position="72"/>
        <end position="95"/>
    </location>
</feature>
<proteinExistence type="predicted"/>
<evidence type="ECO:0000256" key="1">
    <source>
        <dbReference type="SAM" id="Phobius"/>
    </source>
</evidence>